<dbReference type="RefSeq" id="WP_281465489.1">
    <property type="nucleotide sequence ID" value="NZ_CP124535.1"/>
</dbReference>
<feature type="chain" id="PRO_5046251570" evidence="1">
    <location>
        <begin position="22"/>
        <end position="267"/>
    </location>
</feature>
<dbReference type="Proteomes" id="UP001230978">
    <property type="component" value="Chromosome"/>
</dbReference>
<evidence type="ECO:0000313" key="4">
    <source>
        <dbReference type="Proteomes" id="UP001230978"/>
    </source>
</evidence>
<proteinExistence type="predicted"/>
<gene>
    <name evidence="3" type="ORF">QF092_16250</name>
</gene>
<organism evidence="3 4">
    <name type="scientific">Fuscovulum ytuae</name>
    <dbReference type="NCBI Taxonomy" id="3042299"/>
    <lineage>
        <taxon>Bacteria</taxon>
        <taxon>Pseudomonadati</taxon>
        <taxon>Pseudomonadota</taxon>
        <taxon>Alphaproteobacteria</taxon>
        <taxon>Rhodobacterales</taxon>
        <taxon>Paracoccaceae</taxon>
        <taxon>Fuscovulum</taxon>
    </lineage>
</organism>
<evidence type="ECO:0000259" key="2">
    <source>
        <dbReference type="Pfam" id="PF11412"/>
    </source>
</evidence>
<dbReference type="Pfam" id="PF11412">
    <property type="entry name" value="DsbD_N"/>
    <property type="match status" value="1"/>
</dbReference>
<evidence type="ECO:0000313" key="3">
    <source>
        <dbReference type="EMBL" id="WGV15785.1"/>
    </source>
</evidence>
<reference evidence="3 4" key="1">
    <citation type="submission" date="2023-04" db="EMBL/GenBank/DDBJ databases">
        <title>YMD61, complete Genome.</title>
        <authorList>
            <person name="Zhang J."/>
        </authorList>
    </citation>
    <scope>NUCLEOTIDE SEQUENCE [LARGE SCALE GENOMIC DNA]</scope>
    <source>
        <strain evidence="3 4">YMD61</strain>
    </source>
</reference>
<evidence type="ECO:0000256" key="1">
    <source>
        <dbReference type="SAM" id="SignalP"/>
    </source>
</evidence>
<keyword evidence="1" id="KW-0732">Signal</keyword>
<protein>
    <submittedName>
        <fullName evidence="3">Protein-disulfide reductase DsbD family protein</fullName>
    </submittedName>
</protein>
<feature type="signal peptide" evidence="1">
    <location>
        <begin position="1"/>
        <end position="21"/>
    </location>
</feature>
<sequence length="267" mass="28387">MRQIILLSALLCGTLPPAARAFSPEEVMAGQMRPGWQLSDGGHMTALHLTLAPGWKTYWRSPGDAGIPPMFDWTGSENVKTVLFHWPRPHVFHLNGLQTVGYKGELVLPIEVTPTDPTRPLRLKGSVELGVCDDICLPATFDFDLAVQGPGAPDPVIDMALADRPISGKSAGLSHIGCVIDPIADGIRITATLDMPPAAGEEVVVFESGKAGIWVSEAASSRDGNRLMASAEMVPPQGTPFSLDRSGVTVTVISDHRAVEVRGCPAP</sequence>
<feature type="domain" description="Thiol:disulfide interchange protein DsbD N-terminal" evidence="2">
    <location>
        <begin position="39"/>
        <end position="142"/>
    </location>
</feature>
<dbReference type="InterPro" id="IPR028250">
    <property type="entry name" value="DsbDN"/>
</dbReference>
<dbReference type="EMBL" id="CP124535">
    <property type="protein sequence ID" value="WGV15785.1"/>
    <property type="molecule type" value="Genomic_DNA"/>
</dbReference>
<keyword evidence="4" id="KW-1185">Reference proteome</keyword>
<accession>A0ABY8Q4I6</accession>
<name>A0ABY8Q4I6_9RHOB</name>